<sequence>MYRIRDKPSSAKPGRSPAIRKLQEENEWDDNIKAQNISEYNSKIDKHCARFFHMRKLYKRHRVKQLCSVRSHNSSNKESRSTSAHRKDITTDQIEILKEELDLTWKNFKIPEQHKKIFNQSLESIPKIQAASKIAREIDNIEKGNANITAVISAVNKRESLLQEIQKKFQEKLVKPEIFSHIKLLQNLRDLTLRAIEFIELWRSEYSLTEQFQWINCIYYEKLKTDSDFLCETSLGKFFNFCLSDPLLTGPTEPKTINKREFSIPFSYRQGQRIRKAFDILSFNPGQPLKIRSSIQLSEIQCTASEVTHTEVSQIFPTELQISELEYKKEINEICKMILENMIHEEINTKLYLYVTQSFKEIIAASLTLYSSSILDRVITEILSELIPVIAKESHTEVTDSEYIDIRNLIINEVMEEQIQTISGTQTNNILSFHVTEEVIGCLELFQITLQTIQEEMKENQSIVYIVADEVIEEFLLEDWAEDIAELELVQAKMENVWKDLPGHIQKEIYHHQKQNIILRLCEMIYFGILNEFVGKIWLEGLVASGVKEERNEDKMLDEEIFLLKDPNYQVEDLRKGTLFRTGRKK</sequence>
<gene>
    <name evidence="2" type="ORF">SteCoe_12171</name>
</gene>
<organism evidence="2 3">
    <name type="scientific">Stentor coeruleus</name>
    <dbReference type="NCBI Taxonomy" id="5963"/>
    <lineage>
        <taxon>Eukaryota</taxon>
        <taxon>Sar</taxon>
        <taxon>Alveolata</taxon>
        <taxon>Ciliophora</taxon>
        <taxon>Postciliodesmatophora</taxon>
        <taxon>Heterotrichea</taxon>
        <taxon>Heterotrichida</taxon>
        <taxon>Stentoridae</taxon>
        <taxon>Stentor</taxon>
    </lineage>
</organism>
<dbReference type="EMBL" id="MPUH01000209">
    <property type="protein sequence ID" value="OMJ86323.1"/>
    <property type="molecule type" value="Genomic_DNA"/>
</dbReference>
<dbReference type="AlphaFoldDB" id="A0A1R2CBE4"/>
<feature type="region of interest" description="Disordered" evidence="1">
    <location>
        <begin position="68"/>
        <end position="87"/>
    </location>
</feature>
<name>A0A1R2CBE4_9CILI</name>
<proteinExistence type="predicted"/>
<evidence type="ECO:0000313" key="3">
    <source>
        <dbReference type="Proteomes" id="UP000187209"/>
    </source>
</evidence>
<evidence type="ECO:0000313" key="2">
    <source>
        <dbReference type="EMBL" id="OMJ86323.1"/>
    </source>
</evidence>
<keyword evidence="3" id="KW-1185">Reference proteome</keyword>
<accession>A0A1R2CBE4</accession>
<dbReference type="Proteomes" id="UP000187209">
    <property type="component" value="Unassembled WGS sequence"/>
</dbReference>
<feature type="compositionally biased region" description="Basic and acidic residues" evidence="1">
    <location>
        <begin position="75"/>
        <end position="87"/>
    </location>
</feature>
<evidence type="ECO:0000256" key="1">
    <source>
        <dbReference type="SAM" id="MobiDB-lite"/>
    </source>
</evidence>
<comment type="caution">
    <text evidence="2">The sequence shown here is derived from an EMBL/GenBank/DDBJ whole genome shotgun (WGS) entry which is preliminary data.</text>
</comment>
<protein>
    <submittedName>
        <fullName evidence="2">Uncharacterized protein</fullName>
    </submittedName>
</protein>
<reference evidence="2 3" key="1">
    <citation type="submission" date="2016-11" db="EMBL/GenBank/DDBJ databases">
        <title>The macronuclear genome of Stentor coeruleus: a giant cell with tiny introns.</title>
        <authorList>
            <person name="Slabodnick M."/>
            <person name="Ruby J.G."/>
            <person name="Reiff S.B."/>
            <person name="Swart E.C."/>
            <person name="Gosai S."/>
            <person name="Prabakaran S."/>
            <person name="Witkowska E."/>
            <person name="Larue G.E."/>
            <person name="Fisher S."/>
            <person name="Freeman R.M."/>
            <person name="Gunawardena J."/>
            <person name="Chu W."/>
            <person name="Stover N.A."/>
            <person name="Gregory B.D."/>
            <person name="Nowacki M."/>
            <person name="Derisi J."/>
            <person name="Roy S.W."/>
            <person name="Marshall W.F."/>
            <person name="Sood P."/>
        </authorList>
    </citation>
    <scope>NUCLEOTIDE SEQUENCE [LARGE SCALE GENOMIC DNA]</scope>
    <source>
        <strain evidence="2">WM001</strain>
    </source>
</reference>
<dbReference type="OrthoDB" id="323450at2759"/>